<keyword evidence="3" id="KW-1185">Reference proteome</keyword>
<dbReference type="EMBL" id="BGPR01010562">
    <property type="protein sequence ID" value="GBN46814.1"/>
    <property type="molecule type" value="Genomic_DNA"/>
</dbReference>
<evidence type="ECO:0000256" key="1">
    <source>
        <dbReference type="SAM" id="MobiDB-lite"/>
    </source>
</evidence>
<accession>A0A4Y2P5Y0</accession>
<evidence type="ECO:0000313" key="3">
    <source>
        <dbReference type="Proteomes" id="UP000499080"/>
    </source>
</evidence>
<feature type="compositionally biased region" description="Low complexity" evidence="1">
    <location>
        <begin position="12"/>
        <end position="27"/>
    </location>
</feature>
<sequence length="45" mass="4841">MWKSERGGEVLSSTDHSSKLSGSSKINSRVASKCDINITKPFNSA</sequence>
<gene>
    <name evidence="2" type="ORF">AVEN_98819_1</name>
</gene>
<reference evidence="2 3" key="1">
    <citation type="journal article" date="2019" name="Sci. Rep.">
        <title>Orb-weaving spider Araneus ventricosus genome elucidates the spidroin gene catalogue.</title>
        <authorList>
            <person name="Kono N."/>
            <person name="Nakamura H."/>
            <person name="Ohtoshi R."/>
            <person name="Moran D.A.P."/>
            <person name="Shinohara A."/>
            <person name="Yoshida Y."/>
            <person name="Fujiwara M."/>
            <person name="Mori M."/>
            <person name="Tomita M."/>
            <person name="Arakawa K."/>
        </authorList>
    </citation>
    <scope>NUCLEOTIDE SEQUENCE [LARGE SCALE GENOMIC DNA]</scope>
</reference>
<dbReference type="AlphaFoldDB" id="A0A4Y2P5Y0"/>
<comment type="caution">
    <text evidence="2">The sequence shown here is derived from an EMBL/GenBank/DDBJ whole genome shotgun (WGS) entry which is preliminary data.</text>
</comment>
<proteinExistence type="predicted"/>
<feature type="region of interest" description="Disordered" evidence="1">
    <location>
        <begin position="1"/>
        <end position="27"/>
    </location>
</feature>
<feature type="non-terminal residue" evidence="2">
    <location>
        <position position="45"/>
    </location>
</feature>
<name>A0A4Y2P5Y0_ARAVE</name>
<evidence type="ECO:0000313" key="2">
    <source>
        <dbReference type="EMBL" id="GBN46814.1"/>
    </source>
</evidence>
<organism evidence="2 3">
    <name type="scientific">Araneus ventricosus</name>
    <name type="common">Orbweaver spider</name>
    <name type="synonym">Epeira ventricosa</name>
    <dbReference type="NCBI Taxonomy" id="182803"/>
    <lineage>
        <taxon>Eukaryota</taxon>
        <taxon>Metazoa</taxon>
        <taxon>Ecdysozoa</taxon>
        <taxon>Arthropoda</taxon>
        <taxon>Chelicerata</taxon>
        <taxon>Arachnida</taxon>
        <taxon>Araneae</taxon>
        <taxon>Araneomorphae</taxon>
        <taxon>Entelegynae</taxon>
        <taxon>Araneoidea</taxon>
        <taxon>Araneidae</taxon>
        <taxon>Araneus</taxon>
    </lineage>
</organism>
<protein>
    <submittedName>
        <fullName evidence="2">Uncharacterized protein</fullName>
    </submittedName>
</protein>
<dbReference type="Proteomes" id="UP000499080">
    <property type="component" value="Unassembled WGS sequence"/>
</dbReference>